<gene>
    <name evidence="2" type="ORF">GCM10023165_33120</name>
</gene>
<evidence type="ECO:0008006" key="4">
    <source>
        <dbReference type="Google" id="ProtNLM"/>
    </source>
</evidence>
<comment type="caution">
    <text evidence="2">The sequence shown here is derived from an EMBL/GenBank/DDBJ whole genome shotgun (WGS) entry which is preliminary data.</text>
</comment>
<protein>
    <recommendedName>
        <fullName evidence="4">DUF4259 domain-containing protein</fullName>
    </recommendedName>
</protein>
<name>A0ABP8HZ26_9BURK</name>
<sequence length="153" mass="16046">MNAQLKEPCLGALLLSVVLAAHAGAWGDGALDNDAAQDWLALCAETADAELVPQALDMALVASYVEADDGAVAVAAAELVAHALERGGASRRASVAPCLVTLPASELRALAPRARQALARVGDPCVSELAQLWREDSRNRSADTLRRLAQRLR</sequence>
<keyword evidence="3" id="KW-1185">Reference proteome</keyword>
<accession>A0ABP8HZ26</accession>
<dbReference type="Proteomes" id="UP001500975">
    <property type="component" value="Unassembled WGS sequence"/>
</dbReference>
<reference evidence="3" key="1">
    <citation type="journal article" date="2019" name="Int. J. Syst. Evol. Microbiol.">
        <title>The Global Catalogue of Microorganisms (GCM) 10K type strain sequencing project: providing services to taxonomists for standard genome sequencing and annotation.</title>
        <authorList>
            <consortium name="The Broad Institute Genomics Platform"/>
            <consortium name="The Broad Institute Genome Sequencing Center for Infectious Disease"/>
            <person name="Wu L."/>
            <person name="Ma J."/>
        </authorList>
    </citation>
    <scope>NUCLEOTIDE SEQUENCE [LARGE SCALE GENOMIC DNA]</scope>
    <source>
        <strain evidence="3">JCM 17804</strain>
    </source>
</reference>
<organism evidence="2 3">
    <name type="scientific">Variovorax defluvii</name>
    <dbReference type="NCBI Taxonomy" id="913761"/>
    <lineage>
        <taxon>Bacteria</taxon>
        <taxon>Pseudomonadati</taxon>
        <taxon>Pseudomonadota</taxon>
        <taxon>Betaproteobacteria</taxon>
        <taxon>Burkholderiales</taxon>
        <taxon>Comamonadaceae</taxon>
        <taxon>Variovorax</taxon>
    </lineage>
</organism>
<feature type="signal peptide" evidence="1">
    <location>
        <begin position="1"/>
        <end position="23"/>
    </location>
</feature>
<dbReference type="EMBL" id="BAABGJ010000056">
    <property type="protein sequence ID" value="GAA4347900.1"/>
    <property type="molecule type" value="Genomic_DNA"/>
</dbReference>
<dbReference type="RefSeq" id="WP_345539256.1">
    <property type="nucleotide sequence ID" value="NZ_BAABGJ010000056.1"/>
</dbReference>
<proteinExistence type="predicted"/>
<evidence type="ECO:0000313" key="2">
    <source>
        <dbReference type="EMBL" id="GAA4347900.1"/>
    </source>
</evidence>
<evidence type="ECO:0000256" key="1">
    <source>
        <dbReference type="SAM" id="SignalP"/>
    </source>
</evidence>
<dbReference type="Pfam" id="PF14078">
    <property type="entry name" value="DUF4259"/>
    <property type="match status" value="1"/>
</dbReference>
<evidence type="ECO:0000313" key="3">
    <source>
        <dbReference type="Proteomes" id="UP001500975"/>
    </source>
</evidence>
<keyword evidence="1" id="KW-0732">Signal</keyword>
<dbReference type="InterPro" id="IPR025355">
    <property type="entry name" value="DUF4259"/>
</dbReference>
<feature type="chain" id="PRO_5045948506" description="DUF4259 domain-containing protein" evidence="1">
    <location>
        <begin position="24"/>
        <end position="153"/>
    </location>
</feature>